<sequence>MGLEIKPTGQSVGAVVNGLDLSKELSVETFKVLVQALGEHGYLSFPHQSLGPAELKRFSGMFGGLQTSVSGTYNDPVHPEVMTLSNMKKNGVPLGLSDAGQDWHTDMSYNRMIGFANVLHALHVPKRNGVPLGDTGFANMHFAYEGLPEELKSDLAGMTVTHDFNKFWSKMVTSGSGRAPLTAEQKAKRPPSVHPIFMEHPITGRKVLYANPGYAIRINELPEVESDRILAFLFEHQLKDDYTTFYHWAEGDVLIWDNIGTLHKAVADYGPDEARMMIRCQVMADQVFEPGFPGKISASA</sequence>
<dbReference type="OrthoDB" id="7209371at2"/>
<dbReference type="GO" id="GO:0005737">
    <property type="term" value="C:cytoplasm"/>
    <property type="evidence" value="ECO:0007669"/>
    <property type="project" value="TreeGrafter"/>
</dbReference>
<proteinExistence type="inferred from homology"/>
<organism evidence="7 8">
    <name type="scientific">Natronospirillum operosum</name>
    <dbReference type="NCBI Taxonomy" id="2759953"/>
    <lineage>
        <taxon>Bacteria</taxon>
        <taxon>Pseudomonadati</taxon>
        <taxon>Pseudomonadota</taxon>
        <taxon>Gammaproteobacteria</taxon>
        <taxon>Oceanospirillales</taxon>
        <taxon>Natronospirillaceae</taxon>
        <taxon>Natronospirillum</taxon>
    </lineage>
</organism>
<feature type="domain" description="TauD/TfdA-like" evidence="6">
    <location>
        <begin position="4"/>
        <end position="280"/>
    </location>
</feature>
<keyword evidence="2" id="KW-0479">Metal-binding</keyword>
<dbReference type="PANTHER" id="PTHR30468">
    <property type="entry name" value="ALPHA-KETOGLUTARATE-DEPENDENT SULFONATE DIOXYGENASE"/>
    <property type="match status" value="1"/>
</dbReference>
<keyword evidence="8" id="KW-1185">Reference proteome</keyword>
<dbReference type="Proteomes" id="UP000297475">
    <property type="component" value="Unassembled WGS sequence"/>
</dbReference>
<dbReference type="Pfam" id="PF02668">
    <property type="entry name" value="TauD"/>
    <property type="match status" value="1"/>
</dbReference>
<dbReference type="EMBL" id="SRMF01000003">
    <property type="protein sequence ID" value="TGG93596.1"/>
    <property type="molecule type" value="Genomic_DNA"/>
</dbReference>
<keyword evidence="4" id="KW-0560">Oxidoreductase</keyword>
<protein>
    <submittedName>
        <fullName evidence="7">TauD/TfdA family dioxygenase</fullName>
    </submittedName>
</protein>
<evidence type="ECO:0000256" key="5">
    <source>
        <dbReference type="ARBA" id="ARBA00023004"/>
    </source>
</evidence>
<dbReference type="PANTHER" id="PTHR30468:SF1">
    <property type="entry name" value="ALPHA-KETOGLUTARATE-DEPENDENT SULFONATE DIOXYGENASE"/>
    <property type="match status" value="1"/>
</dbReference>
<evidence type="ECO:0000313" key="8">
    <source>
        <dbReference type="Proteomes" id="UP000297475"/>
    </source>
</evidence>
<dbReference type="RefSeq" id="WP_135483335.1">
    <property type="nucleotide sequence ID" value="NZ_SRMF01000003.1"/>
</dbReference>
<dbReference type="SUPFAM" id="SSF51197">
    <property type="entry name" value="Clavaminate synthase-like"/>
    <property type="match status" value="1"/>
</dbReference>
<evidence type="ECO:0000259" key="6">
    <source>
        <dbReference type="Pfam" id="PF02668"/>
    </source>
</evidence>
<dbReference type="GO" id="GO:0046872">
    <property type="term" value="F:metal ion binding"/>
    <property type="evidence" value="ECO:0007669"/>
    <property type="project" value="UniProtKB-KW"/>
</dbReference>
<dbReference type="InterPro" id="IPR042098">
    <property type="entry name" value="TauD-like_sf"/>
</dbReference>
<accession>A0A4Z0WEQ6</accession>
<dbReference type="Gene3D" id="3.60.130.10">
    <property type="entry name" value="Clavaminate synthase-like"/>
    <property type="match status" value="1"/>
</dbReference>
<keyword evidence="3 7" id="KW-0223">Dioxygenase</keyword>
<dbReference type="InterPro" id="IPR003819">
    <property type="entry name" value="TauD/TfdA-like"/>
</dbReference>
<evidence type="ECO:0000256" key="1">
    <source>
        <dbReference type="ARBA" id="ARBA00005896"/>
    </source>
</evidence>
<dbReference type="GO" id="GO:0006790">
    <property type="term" value="P:sulfur compound metabolic process"/>
    <property type="evidence" value="ECO:0007669"/>
    <property type="project" value="TreeGrafter"/>
</dbReference>
<evidence type="ECO:0000256" key="3">
    <source>
        <dbReference type="ARBA" id="ARBA00022964"/>
    </source>
</evidence>
<evidence type="ECO:0000313" key="7">
    <source>
        <dbReference type="EMBL" id="TGG93596.1"/>
    </source>
</evidence>
<dbReference type="InterPro" id="IPR051323">
    <property type="entry name" value="AtsK-like"/>
</dbReference>
<comment type="caution">
    <text evidence="7">The sequence shown here is derived from an EMBL/GenBank/DDBJ whole genome shotgun (WGS) entry which is preliminary data.</text>
</comment>
<evidence type="ECO:0000256" key="4">
    <source>
        <dbReference type="ARBA" id="ARBA00023002"/>
    </source>
</evidence>
<gene>
    <name evidence="7" type="ORF">E4656_11190</name>
</gene>
<comment type="similarity">
    <text evidence="1">Belongs to the TfdA dioxygenase family.</text>
</comment>
<dbReference type="AlphaFoldDB" id="A0A4Z0WEQ6"/>
<reference evidence="7 8" key="1">
    <citation type="submission" date="2019-04" db="EMBL/GenBank/DDBJ databases">
        <title>Natronospirillum operosus gen. nov., sp. nov., a haloalkaliphilic satellite isolated from decaying biomass of laboratory culture of cyanobacterium Geitlerinema sp. and proposal of Natronospirillaceae fam. nov. and Saccharospirillaceae fam. nov.</title>
        <authorList>
            <person name="Kevbrin V."/>
            <person name="Boltyanskaya Y."/>
            <person name="Koziaeva V."/>
            <person name="Grouzdev D.S."/>
            <person name="Park M."/>
            <person name="Cho J."/>
        </authorList>
    </citation>
    <scope>NUCLEOTIDE SEQUENCE [LARGE SCALE GENOMIC DNA]</scope>
    <source>
        <strain evidence="7 8">G-116</strain>
    </source>
</reference>
<evidence type="ECO:0000256" key="2">
    <source>
        <dbReference type="ARBA" id="ARBA00022723"/>
    </source>
</evidence>
<keyword evidence="5" id="KW-0408">Iron</keyword>
<dbReference type="GO" id="GO:0000908">
    <property type="term" value="F:taurine dioxygenase activity"/>
    <property type="evidence" value="ECO:0007669"/>
    <property type="project" value="TreeGrafter"/>
</dbReference>
<name>A0A4Z0WEQ6_9GAMM</name>